<feature type="chain" id="PRO_5036918026" evidence="3">
    <location>
        <begin position="31"/>
        <end position="802"/>
    </location>
</feature>
<evidence type="ECO:0000256" key="2">
    <source>
        <dbReference type="RuleBase" id="RU361185"/>
    </source>
</evidence>
<name>A0A966DUZ8_9SPHI</name>
<dbReference type="Gene3D" id="2.60.40.1180">
    <property type="entry name" value="Golgi alpha-mannosidase II"/>
    <property type="match status" value="2"/>
</dbReference>
<dbReference type="InterPro" id="IPR017853">
    <property type="entry name" value="GH"/>
</dbReference>
<sequence>MLKTLKFNVKALFTMLVTTVMLGHYNTATAAVKTYAKQADGVRFTLDKGLMKIKVCQADIVQVKYTALNAFAPFNSLVVNNPFAGKVNFTVTEKGGNIIIKTDKLVISVNRKSNAITYLTTAGKVILAETEKGNKEMEAQTVAGIDTYSCSTSFNSPADEGLFGLGCHPTDSLSINYKGRNQDMAIKYMTGAIPVLLSTKGYGLMWDNYAASNFYGAAADNTQFKYVSESGKQVDYFFFYGPTFDHIIDLYRTATGKAPMFPKWSFGLFQSQDRYLSQQEIIGVKNNYRNANIPVDVIVQDWYYWDPLPIGSHIMKPERYPSPKALVDELHSANIHAMISIWPVFGKGTPNYDALNKMGGLTSITWDNVVTHTFDTYYDAHNPKARELYWDQARDSLIKRYGWDAWWVDQCEPDNGTLLDERRKANFSVGKGIDYFNTFSLEHSKGLYKGWRRDIPNKRAFFLIRQSFAGEQRNAATLWSSDIFCSFEAFKAQVPQGINACVSGIPYWTSDIGGYQYYWKAPDWSKPEFRELFTRWFQFGTFSPIFRIHGKGERAIFSNNWDEKTRDILIKYDKLRYRLLPYIYSLAGKVTQNNYTIMRSLAFDFRNDPKVYSIPDQYMFGPAFLVNPVTEQMYTGANVASGKHTREVYLPKAATWYDFWTGKKYEGGQTINPDVPIETMPLYVKAGSIVPMGPVVQYATEKPSSVIELRVYAGANGQFQVYEDANDTYGYEKGQFATFNITWNDQLHQLSISPVKGSFPGMLKQRTFNVVVVNGTHGSDSVPADHFDKTFKYSGSAVTVKL</sequence>
<keyword evidence="9" id="KW-1185">Reference proteome</keyword>
<dbReference type="Pfam" id="PF13802">
    <property type="entry name" value="Gal_mutarotas_2"/>
    <property type="match status" value="1"/>
</dbReference>
<evidence type="ECO:0000259" key="5">
    <source>
        <dbReference type="Pfam" id="PF13802"/>
    </source>
</evidence>
<comment type="caution">
    <text evidence="8">The sequence shown here is derived from an EMBL/GenBank/DDBJ whole genome shotgun (WGS) entry which is preliminary data.</text>
</comment>
<evidence type="ECO:0000259" key="7">
    <source>
        <dbReference type="Pfam" id="PF21365"/>
    </source>
</evidence>
<comment type="similarity">
    <text evidence="1 2">Belongs to the glycosyl hydrolase 31 family.</text>
</comment>
<dbReference type="SUPFAM" id="SSF74650">
    <property type="entry name" value="Galactose mutarotase-like"/>
    <property type="match status" value="1"/>
</dbReference>
<protein>
    <submittedName>
        <fullName evidence="8">DUF5110 domain-containing protein</fullName>
    </submittedName>
</protein>
<dbReference type="SUPFAM" id="SSF51011">
    <property type="entry name" value="Glycosyl hydrolase domain"/>
    <property type="match status" value="1"/>
</dbReference>
<dbReference type="PANTHER" id="PTHR43863">
    <property type="entry name" value="HYDROLASE, PUTATIVE (AFU_ORTHOLOGUE AFUA_1G03140)-RELATED"/>
    <property type="match status" value="1"/>
</dbReference>
<dbReference type="PANTHER" id="PTHR43863:SF2">
    <property type="entry name" value="MALTASE-GLUCOAMYLASE"/>
    <property type="match status" value="1"/>
</dbReference>
<evidence type="ECO:0000313" key="8">
    <source>
        <dbReference type="EMBL" id="NCD70976.1"/>
    </source>
</evidence>
<dbReference type="Gene3D" id="2.60.40.1760">
    <property type="entry name" value="glycosyl hydrolase (family 31)"/>
    <property type="match status" value="1"/>
</dbReference>
<evidence type="ECO:0000256" key="3">
    <source>
        <dbReference type="SAM" id="SignalP"/>
    </source>
</evidence>
<dbReference type="Proteomes" id="UP000638732">
    <property type="component" value="Unassembled WGS sequence"/>
</dbReference>
<dbReference type="Pfam" id="PF21365">
    <property type="entry name" value="Glyco_hydro_31_3rd"/>
    <property type="match status" value="1"/>
</dbReference>
<evidence type="ECO:0000259" key="6">
    <source>
        <dbReference type="Pfam" id="PF17137"/>
    </source>
</evidence>
<dbReference type="SUPFAM" id="SSF51445">
    <property type="entry name" value="(Trans)glycosidases"/>
    <property type="match status" value="1"/>
</dbReference>
<keyword evidence="2" id="KW-0326">Glycosidase</keyword>
<dbReference type="Pfam" id="PF01055">
    <property type="entry name" value="Glyco_hydro_31_2nd"/>
    <property type="match status" value="1"/>
</dbReference>
<dbReference type="InterPro" id="IPR048395">
    <property type="entry name" value="Glyco_hydro_31_C"/>
</dbReference>
<feature type="domain" description="Glycoside hydrolase family 31 N-terminal" evidence="5">
    <location>
        <begin position="51"/>
        <end position="214"/>
    </location>
</feature>
<dbReference type="GO" id="GO:0030246">
    <property type="term" value="F:carbohydrate binding"/>
    <property type="evidence" value="ECO:0007669"/>
    <property type="project" value="InterPro"/>
</dbReference>
<dbReference type="RefSeq" id="WP_166586958.1">
    <property type="nucleotide sequence ID" value="NZ_WWEO01000044.1"/>
</dbReference>
<reference evidence="8" key="2">
    <citation type="submission" date="2020-10" db="EMBL/GenBank/DDBJ databases">
        <title>Mucilaginibacter sp. nov., isolated from soil.</title>
        <authorList>
            <person name="Jeon C.O."/>
        </authorList>
    </citation>
    <scope>NUCLEOTIDE SEQUENCE</scope>
    <source>
        <strain evidence="8">R11</strain>
    </source>
</reference>
<dbReference type="InterPro" id="IPR011013">
    <property type="entry name" value="Gal_mutarotase_sf_dom"/>
</dbReference>
<dbReference type="GO" id="GO:0005975">
    <property type="term" value="P:carbohydrate metabolic process"/>
    <property type="evidence" value="ECO:0007669"/>
    <property type="project" value="InterPro"/>
</dbReference>
<accession>A0A966DUZ8</accession>
<dbReference type="Gene3D" id="3.20.20.80">
    <property type="entry name" value="Glycosidases"/>
    <property type="match status" value="1"/>
</dbReference>
<keyword evidence="2" id="KW-0378">Hydrolase</keyword>
<dbReference type="InterPro" id="IPR000322">
    <property type="entry name" value="Glyco_hydro_31_TIM"/>
</dbReference>
<dbReference type="AlphaFoldDB" id="A0A966DUZ8"/>
<gene>
    <name evidence="8" type="ORF">GSY63_16545</name>
</gene>
<dbReference type="InterPro" id="IPR025887">
    <property type="entry name" value="Glyco_hydro_31_N_dom"/>
</dbReference>
<dbReference type="CDD" id="cd06591">
    <property type="entry name" value="GH31_xylosidase_XylS"/>
    <property type="match status" value="1"/>
</dbReference>
<dbReference type="InterPro" id="IPR033403">
    <property type="entry name" value="DUF5110"/>
</dbReference>
<feature type="domain" description="DUF5110" evidence="6">
    <location>
        <begin position="707"/>
        <end position="774"/>
    </location>
</feature>
<dbReference type="InterPro" id="IPR051816">
    <property type="entry name" value="Glycosyl_Hydrolase_31"/>
</dbReference>
<feature type="signal peptide" evidence="3">
    <location>
        <begin position="1"/>
        <end position="30"/>
    </location>
</feature>
<keyword evidence="3" id="KW-0732">Signal</keyword>
<feature type="domain" description="Glycoside hydrolase family 31 TIM barrel" evidence="4">
    <location>
        <begin position="259"/>
        <end position="586"/>
    </location>
</feature>
<dbReference type="InterPro" id="IPR013780">
    <property type="entry name" value="Glyco_hydro_b"/>
</dbReference>
<dbReference type="GO" id="GO:0004553">
    <property type="term" value="F:hydrolase activity, hydrolyzing O-glycosyl compounds"/>
    <property type="evidence" value="ECO:0007669"/>
    <property type="project" value="InterPro"/>
</dbReference>
<evidence type="ECO:0000259" key="4">
    <source>
        <dbReference type="Pfam" id="PF01055"/>
    </source>
</evidence>
<dbReference type="Pfam" id="PF17137">
    <property type="entry name" value="DUF5110"/>
    <property type="match status" value="1"/>
</dbReference>
<reference evidence="8" key="1">
    <citation type="submission" date="2020-01" db="EMBL/GenBank/DDBJ databases">
        <authorList>
            <person name="Seo Y.L."/>
        </authorList>
    </citation>
    <scope>NUCLEOTIDE SEQUENCE</scope>
    <source>
        <strain evidence="8">R11</strain>
    </source>
</reference>
<feature type="domain" description="Glycosyl hydrolase family 31 C-terminal" evidence="7">
    <location>
        <begin position="595"/>
        <end position="690"/>
    </location>
</feature>
<evidence type="ECO:0000256" key="1">
    <source>
        <dbReference type="ARBA" id="ARBA00007806"/>
    </source>
</evidence>
<proteinExistence type="inferred from homology"/>
<organism evidence="8 9">
    <name type="scientific">Mucilaginibacter agri</name>
    <dbReference type="NCBI Taxonomy" id="2695265"/>
    <lineage>
        <taxon>Bacteria</taxon>
        <taxon>Pseudomonadati</taxon>
        <taxon>Bacteroidota</taxon>
        <taxon>Sphingobacteriia</taxon>
        <taxon>Sphingobacteriales</taxon>
        <taxon>Sphingobacteriaceae</taxon>
        <taxon>Mucilaginibacter</taxon>
    </lineage>
</organism>
<evidence type="ECO:0000313" key="9">
    <source>
        <dbReference type="Proteomes" id="UP000638732"/>
    </source>
</evidence>
<dbReference type="CDD" id="cd14752">
    <property type="entry name" value="GH31_N"/>
    <property type="match status" value="1"/>
</dbReference>
<dbReference type="EMBL" id="WWEO01000044">
    <property type="protein sequence ID" value="NCD70976.1"/>
    <property type="molecule type" value="Genomic_DNA"/>
</dbReference>